<accession>A0A517VP32</accession>
<gene>
    <name evidence="4" type="primary">axeA1_1</name>
    <name evidence="4" type="ORF">V144x_01640</name>
</gene>
<dbReference type="InterPro" id="IPR050300">
    <property type="entry name" value="GDXG_lipolytic_enzyme"/>
</dbReference>
<dbReference type="InterPro" id="IPR029058">
    <property type="entry name" value="AB_hydrolase_fold"/>
</dbReference>
<dbReference type="PANTHER" id="PTHR48081">
    <property type="entry name" value="AB HYDROLASE SUPERFAMILY PROTEIN C4A8.06C"/>
    <property type="match status" value="1"/>
</dbReference>
<feature type="chain" id="PRO_5022110759" evidence="2">
    <location>
        <begin position="23"/>
        <end position="284"/>
    </location>
</feature>
<dbReference type="Proteomes" id="UP000318704">
    <property type="component" value="Chromosome"/>
</dbReference>
<feature type="signal peptide" evidence="2">
    <location>
        <begin position="1"/>
        <end position="22"/>
    </location>
</feature>
<keyword evidence="1 4" id="KW-0378">Hydrolase</keyword>
<dbReference type="Pfam" id="PF20434">
    <property type="entry name" value="BD-FAE"/>
    <property type="match status" value="1"/>
</dbReference>
<evidence type="ECO:0000256" key="1">
    <source>
        <dbReference type="ARBA" id="ARBA00022801"/>
    </source>
</evidence>
<dbReference type="SUPFAM" id="SSF53474">
    <property type="entry name" value="alpha/beta-Hydrolases"/>
    <property type="match status" value="1"/>
</dbReference>
<dbReference type="InterPro" id="IPR049492">
    <property type="entry name" value="BD-FAE-like_dom"/>
</dbReference>
<evidence type="ECO:0000256" key="2">
    <source>
        <dbReference type="SAM" id="SignalP"/>
    </source>
</evidence>
<dbReference type="AlphaFoldDB" id="A0A517VP32"/>
<evidence type="ECO:0000259" key="3">
    <source>
        <dbReference type="Pfam" id="PF20434"/>
    </source>
</evidence>
<evidence type="ECO:0000313" key="5">
    <source>
        <dbReference type="Proteomes" id="UP000318704"/>
    </source>
</evidence>
<dbReference type="Gene3D" id="3.40.50.1820">
    <property type="entry name" value="alpha/beta hydrolase"/>
    <property type="match status" value="1"/>
</dbReference>
<sequence precursor="true">MRFAFAVIMLVSVLISVQTSSANENVKIIPDVVYGHKFGMALTFDVFQPPKEPNGAGILFMVSGGWYSRWTDPNNMLDMFKPLLEEGFTVFSVRHGSSPKFLIPEVVKDVRRSVRFIRLHSKDYVVSPNQLGVWGGSAGGHLSLVLGTTSDEGSPKEKDVVLRSSDRVAAVVAYYPPTDLREFVNEKSPYYHRFPALQFNTDLADDFSPVLHVTQDDPPTLLIHGDQDKLVPISHSKKIMKQFKEQKVKAELLIIKDAAHGFQGEDKIRASQAVVKWFKLHLLK</sequence>
<keyword evidence="2" id="KW-0732">Signal</keyword>
<proteinExistence type="predicted"/>
<dbReference type="KEGG" id="gaw:V144x_01640"/>
<dbReference type="EMBL" id="CP037920">
    <property type="protein sequence ID" value="QDT94733.1"/>
    <property type="molecule type" value="Genomic_DNA"/>
</dbReference>
<name>A0A517VP32_9PLAN</name>
<reference evidence="4 5" key="1">
    <citation type="submission" date="2019-03" db="EMBL/GenBank/DDBJ databases">
        <title>Deep-cultivation of Planctomycetes and their phenomic and genomic characterization uncovers novel biology.</title>
        <authorList>
            <person name="Wiegand S."/>
            <person name="Jogler M."/>
            <person name="Boedeker C."/>
            <person name="Pinto D."/>
            <person name="Vollmers J."/>
            <person name="Rivas-Marin E."/>
            <person name="Kohn T."/>
            <person name="Peeters S.H."/>
            <person name="Heuer A."/>
            <person name="Rast P."/>
            <person name="Oberbeckmann S."/>
            <person name="Bunk B."/>
            <person name="Jeske O."/>
            <person name="Meyerdierks A."/>
            <person name="Storesund J.E."/>
            <person name="Kallscheuer N."/>
            <person name="Luecker S."/>
            <person name="Lage O.M."/>
            <person name="Pohl T."/>
            <person name="Merkel B.J."/>
            <person name="Hornburger P."/>
            <person name="Mueller R.-W."/>
            <person name="Bruemmer F."/>
            <person name="Labrenz M."/>
            <person name="Spormann A.M."/>
            <person name="Op den Camp H."/>
            <person name="Overmann J."/>
            <person name="Amann R."/>
            <person name="Jetten M.S.M."/>
            <person name="Mascher T."/>
            <person name="Medema M.H."/>
            <person name="Devos D.P."/>
            <person name="Kaster A.-K."/>
            <person name="Ovreas L."/>
            <person name="Rohde M."/>
            <person name="Galperin M.Y."/>
            <person name="Jogler C."/>
        </authorList>
    </citation>
    <scope>NUCLEOTIDE SEQUENCE [LARGE SCALE GENOMIC DNA]</scope>
    <source>
        <strain evidence="4 5">V144</strain>
    </source>
</reference>
<protein>
    <submittedName>
        <fullName evidence="4">Acetylxylan esterase</fullName>
        <ecNumber evidence="4">3.1.1.72</ecNumber>
    </submittedName>
</protein>
<dbReference type="RefSeq" id="WP_144979936.1">
    <property type="nucleotide sequence ID" value="NZ_CP037920.1"/>
</dbReference>
<dbReference type="EC" id="3.1.1.72" evidence="4"/>
<dbReference type="GO" id="GO:0046555">
    <property type="term" value="F:acetylxylan esterase activity"/>
    <property type="evidence" value="ECO:0007669"/>
    <property type="project" value="UniProtKB-EC"/>
</dbReference>
<evidence type="ECO:0000313" key="4">
    <source>
        <dbReference type="EMBL" id="QDT94733.1"/>
    </source>
</evidence>
<organism evidence="4 5">
    <name type="scientific">Gimesia aquarii</name>
    <dbReference type="NCBI Taxonomy" id="2527964"/>
    <lineage>
        <taxon>Bacteria</taxon>
        <taxon>Pseudomonadati</taxon>
        <taxon>Planctomycetota</taxon>
        <taxon>Planctomycetia</taxon>
        <taxon>Planctomycetales</taxon>
        <taxon>Planctomycetaceae</taxon>
        <taxon>Gimesia</taxon>
    </lineage>
</organism>
<dbReference type="PANTHER" id="PTHR48081:SF6">
    <property type="entry name" value="PEPTIDASE S9 PROLYL OLIGOPEPTIDASE CATALYTIC DOMAIN-CONTAINING PROTEIN"/>
    <property type="match status" value="1"/>
</dbReference>
<feature type="domain" description="BD-FAE-like" evidence="3">
    <location>
        <begin position="45"/>
        <end position="241"/>
    </location>
</feature>